<evidence type="ECO:0000313" key="2">
    <source>
        <dbReference type="Proteomes" id="UP000041254"/>
    </source>
</evidence>
<dbReference type="PhylomeDB" id="A0A0G4F2J3"/>
<sequence length="149" mass="16807">MSSSLTRLLAQPGSAFKPPETVDDRTFSVHWASRYKLNEEQMRAFQIICSHLLNHYRDLRDNKYIAPLRMCLTGEGGTGNTVMKAVKAYFAELQCRHWLCLAALTGVAADNTESSTVNSLLHLFDDFESGEKRLRRQAGKQEAVDGDRI</sequence>
<evidence type="ECO:0000313" key="1">
    <source>
        <dbReference type="EMBL" id="CEM05595.1"/>
    </source>
</evidence>
<dbReference type="EMBL" id="CDMY01000361">
    <property type="protein sequence ID" value="CEM05595.1"/>
    <property type="molecule type" value="Genomic_DNA"/>
</dbReference>
<protein>
    <recommendedName>
        <fullName evidence="3">ATP-dependent DNA helicase</fullName>
    </recommendedName>
</protein>
<dbReference type="OrthoDB" id="432234at2759"/>
<name>A0A0G4F2J3_VITBC</name>
<organism evidence="1 2">
    <name type="scientific">Vitrella brassicaformis (strain CCMP3155)</name>
    <dbReference type="NCBI Taxonomy" id="1169540"/>
    <lineage>
        <taxon>Eukaryota</taxon>
        <taxon>Sar</taxon>
        <taxon>Alveolata</taxon>
        <taxon>Colpodellida</taxon>
        <taxon>Vitrellaceae</taxon>
        <taxon>Vitrella</taxon>
    </lineage>
</organism>
<dbReference type="InterPro" id="IPR027417">
    <property type="entry name" value="P-loop_NTPase"/>
</dbReference>
<evidence type="ECO:0008006" key="3">
    <source>
        <dbReference type="Google" id="ProtNLM"/>
    </source>
</evidence>
<dbReference type="Gene3D" id="3.40.50.300">
    <property type="entry name" value="P-loop containing nucleotide triphosphate hydrolases"/>
    <property type="match status" value="1"/>
</dbReference>
<dbReference type="VEuPathDB" id="CryptoDB:Vbra_2186"/>
<dbReference type="Proteomes" id="UP000041254">
    <property type="component" value="Unassembled WGS sequence"/>
</dbReference>
<dbReference type="InParanoid" id="A0A0G4F2J3"/>
<gene>
    <name evidence="1" type="ORF">Vbra_2186</name>
</gene>
<dbReference type="AlphaFoldDB" id="A0A0G4F2J3"/>
<accession>A0A0G4F2J3</accession>
<keyword evidence="2" id="KW-1185">Reference proteome</keyword>
<proteinExistence type="predicted"/>
<reference evidence="1 2" key="1">
    <citation type="submission" date="2014-11" db="EMBL/GenBank/DDBJ databases">
        <authorList>
            <person name="Zhu J."/>
            <person name="Qi W."/>
            <person name="Song R."/>
        </authorList>
    </citation>
    <scope>NUCLEOTIDE SEQUENCE [LARGE SCALE GENOMIC DNA]</scope>
</reference>